<dbReference type="Pfam" id="PF03349">
    <property type="entry name" value="Toluene_X"/>
    <property type="match status" value="1"/>
</dbReference>
<organism evidence="9 10">
    <name type="scientific">Desulfoplanes formicivorans</name>
    <dbReference type="NCBI Taxonomy" id="1592317"/>
    <lineage>
        <taxon>Bacteria</taxon>
        <taxon>Pseudomonadati</taxon>
        <taxon>Thermodesulfobacteriota</taxon>
        <taxon>Desulfovibrionia</taxon>
        <taxon>Desulfovibrionales</taxon>
        <taxon>Desulfoplanaceae</taxon>
        <taxon>Desulfoplanes</taxon>
    </lineage>
</organism>
<dbReference type="GO" id="GO:0009279">
    <property type="term" value="C:cell outer membrane"/>
    <property type="evidence" value="ECO:0007669"/>
    <property type="project" value="UniProtKB-SubCell"/>
</dbReference>
<comment type="subcellular location">
    <subcellularLocation>
        <location evidence="1">Cell outer membrane</location>
        <topology evidence="1">Multi-pass membrane protein</topology>
    </subcellularLocation>
</comment>
<evidence type="ECO:0000256" key="6">
    <source>
        <dbReference type="ARBA" id="ARBA00023136"/>
    </source>
</evidence>
<name>A0A194AH79_9BACT</name>
<dbReference type="Proteomes" id="UP000095200">
    <property type="component" value="Unassembled WGS sequence"/>
</dbReference>
<sequence>MSCRWQTWVAMVLFILTAPHLAGAAGYGIYEWGARGQALGGAMTARGEDPSTVVYNPAGMTQLPGTQMSAGMTIIRPSGTVNPDDSSLPGGEGVDNTWVIPNAYITTQLGERYWFGVGLYSRTGLGTEYRSDEDWFGRYSALYAGIKQVSLTPNMAIKLTDSLSMAVGLEVAYIEVNLQNMIDADPNQGHSGDYDVKQKLTGGDPGYGFNLALHYKPLDWLSFGASYRSEIDVTMHGDADFSNIGQTAKTLNLAQQYSKVQGTSFTATEPLPAMLSLGIMVKPVDKLSISFDVLRTYWHAYNELKIEYDDSTSLGKDEATSPKKWKDVNRYQVGVEYALLDWMDLRLGYVYDESPVDPDHAEYQIPSNDRQIYSIGSGFHWDAWTIDVAYSYLTVKERNFNDSEASGVEDSTFEDGDSHLFALNVGYRF</sequence>
<evidence type="ECO:0000256" key="5">
    <source>
        <dbReference type="ARBA" id="ARBA00022729"/>
    </source>
</evidence>
<gene>
    <name evidence="9" type="ORF">DPF_1283</name>
</gene>
<evidence type="ECO:0000256" key="3">
    <source>
        <dbReference type="ARBA" id="ARBA00022452"/>
    </source>
</evidence>
<evidence type="ECO:0000256" key="8">
    <source>
        <dbReference type="SAM" id="SignalP"/>
    </source>
</evidence>
<keyword evidence="4" id="KW-0812">Transmembrane</keyword>
<evidence type="ECO:0000256" key="1">
    <source>
        <dbReference type="ARBA" id="ARBA00004571"/>
    </source>
</evidence>
<evidence type="ECO:0000313" key="9">
    <source>
        <dbReference type="EMBL" id="GAU08570.1"/>
    </source>
</evidence>
<dbReference type="GO" id="GO:0015483">
    <property type="term" value="F:long-chain fatty acid transporting porin activity"/>
    <property type="evidence" value="ECO:0007669"/>
    <property type="project" value="TreeGrafter"/>
</dbReference>
<keyword evidence="5 8" id="KW-0732">Signal</keyword>
<feature type="chain" id="PRO_5008507586" evidence="8">
    <location>
        <begin position="25"/>
        <end position="429"/>
    </location>
</feature>
<keyword evidence="10" id="KW-1185">Reference proteome</keyword>
<feature type="signal peptide" evidence="8">
    <location>
        <begin position="1"/>
        <end position="24"/>
    </location>
</feature>
<evidence type="ECO:0000256" key="4">
    <source>
        <dbReference type="ARBA" id="ARBA00022692"/>
    </source>
</evidence>
<comment type="similarity">
    <text evidence="2">Belongs to the OmpP1/FadL family.</text>
</comment>
<keyword evidence="3" id="KW-1134">Transmembrane beta strand</keyword>
<dbReference type="InterPro" id="IPR005017">
    <property type="entry name" value="OMPP1/FadL/TodX"/>
</dbReference>
<protein>
    <submittedName>
        <fullName evidence="9">Membrane protein</fullName>
    </submittedName>
</protein>
<evidence type="ECO:0000256" key="7">
    <source>
        <dbReference type="ARBA" id="ARBA00023237"/>
    </source>
</evidence>
<dbReference type="RefSeq" id="WP_069858196.1">
    <property type="nucleotide sequence ID" value="NZ_BDFE01000015.1"/>
</dbReference>
<evidence type="ECO:0000313" key="10">
    <source>
        <dbReference type="Proteomes" id="UP000095200"/>
    </source>
</evidence>
<proteinExistence type="inferred from homology"/>
<comment type="caution">
    <text evidence="9">The sequence shown here is derived from an EMBL/GenBank/DDBJ whole genome shotgun (WGS) entry which is preliminary data.</text>
</comment>
<dbReference type="AlphaFoldDB" id="A0A194AH79"/>
<dbReference type="SUPFAM" id="SSF56935">
    <property type="entry name" value="Porins"/>
    <property type="match status" value="1"/>
</dbReference>
<keyword evidence="6" id="KW-0472">Membrane</keyword>
<dbReference type="PANTHER" id="PTHR35093:SF8">
    <property type="entry name" value="OUTER MEMBRANE PROTEIN NMB0088-RELATED"/>
    <property type="match status" value="1"/>
</dbReference>
<accession>A0A194AH79</accession>
<dbReference type="PANTHER" id="PTHR35093">
    <property type="entry name" value="OUTER MEMBRANE PROTEIN NMB0088-RELATED"/>
    <property type="match status" value="1"/>
</dbReference>
<keyword evidence="7" id="KW-0998">Cell outer membrane</keyword>
<reference evidence="10" key="1">
    <citation type="submission" date="2016-06" db="EMBL/GenBank/DDBJ databases">
        <title>Draft genome sequence of Desulfoplanes formicivorans strain Pf12B.</title>
        <authorList>
            <person name="Watanabe M."/>
            <person name="Kojima H."/>
            <person name="Fukui M."/>
        </authorList>
    </citation>
    <scope>NUCLEOTIDE SEQUENCE [LARGE SCALE GENOMIC DNA]</scope>
    <source>
        <strain evidence="10">Pf12B</strain>
    </source>
</reference>
<dbReference type="EMBL" id="BDFE01000015">
    <property type="protein sequence ID" value="GAU08570.1"/>
    <property type="molecule type" value="Genomic_DNA"/>
</dbReference>
<dbReference type="Gene3D" id="2.40.160.60">
    <property type="entry name" value="Outer membrane protein transport protein (OMPP1/FadL/TodX)"/>
    <property type="match status" value="1"/>
</dbReference>
<dbReference type="STRING" id="1592317.DPF_1283"/>
<evidence type="ECO:0000256" key="2">
    <source>
        <dbReference type="ARBA" id="ARBA00008163"/>
    </source>
</evidence>